<evidence type="ECO:0000256" key="7">
    <source>
        <dbReference type="ARBA" id="ARBA00023136"/>
    </source>
</evidence>
<comment type="caution">
    <text evidence="10">The sequence shown here is derived from an EMBL/GenBank/DDBJ whole genome shotgun (WGS) entry which is preliminary data.</text>
</comment>
<gene>
    <name evidence="10" type="ORF">H8D96_17660</name>
</gene>
<name>A0A8J6P8D2_9BACT</name>
<evidence type="ECO:0000256" key="9">
    <source>
        <dbReference type="SAM" id="Phobius"/>
    </source>
</evidence>
<comment type="subcellular location">
    <subcellularLocation>
        <location evidence="1">Cell membrane</location>
        <topology evidence="1">Multi-pass membrane protein</topology>
    </subcellularLocation>
</comment>
<dbReference type="GO" id="GO:0005886">
    <property type="term" value="C:plasma membrane"/>
    <property type="evidence" value="ECO:0007669"/>
    <property type="project" value="UniProtKB-SubCell"/>
</dbReference>
<sequence length="295" mass="31405">MLLEQLIGNLIQGLVLGAVYGMATMGLSLIFGVLKVVNVGHGAFIMVGAFITLWLFNVLGINPILAVPVAFIVGMGLGFIVYYTTMQRLIKAPELATLLATFSIGILLEETIKLMFGSEFRGYNWVVGKINLGYTVLPVSKLYACIGSMVIALLLYLWFNKTRAGSAIRSVVEDSEGARVCGVNVGGAYAMSFALGIGLTVASGVLLTMFIPVGINPYMGGGYTLKAFVIAVLGGLASPYGAFFGGLVFGLIENGSYTLFALIPGVEPFALTRFLSFMMLLVILLIRPTGLLRAK</sequence>
<evidence type="ECO:0000256" key="8">
    <source>
        <dbReference type="ARBA" id="ARBA00037998"/>
    </source>
</evidence>
<feature type="transmembrane region" description="Helical" evidence="9">
    <location>
        <begin position="136"/>
        <end position="159"/>
    </location>
</feature>
<protein>
    <submittedName>
        <fullName evidence="10">Branched-chain amino acid ABC transporter permease</fullName>
    </submittedName>
</protein>
<feature type="transmembrane region" description="Helical" evidence="9">
    <location>
        <begin position="227"/>
        <end position="252"/>
    </location>
</feature>
<organism evidence="10 11">
    <name type="scientific">Candidatus Desulfatibia vada</name>
    <dbReference type="NCBI Taxonomy" id="2841696"/>
    <lineage>
        <taxon>Bacteria</taxon>
        <taxon>Pseudomonadati</taxon>
        <taxon>Thermodesulfobacteriota</taxon>
        <taxon>Desulfobacteria</taxon>
        <taxon>Desulfobacterales</taxon>
        <taxon>Desulfobacterales incertae sedis</taxon>
        <taxon>Candidatus Desulfatibia</taxon>
    </lineage>
</organism>
<evidence type="ECO:0000256" key="2">
    <source>
        <dbReference type="ARBA" id="ARBA00022448"/>
    </source>
</evidence>
<dbReference type="CDD" id="cd06582">
    <property type="entry name" value="TM_PBP1_LivH_like"/>
    <property type="match status" value="1"/>
</dbReference>
<feature type="transmembrane region" description="Helical" evidence="9">
    <location>
        <begin position="193"/>
        <end position="215"/>
    </location>
</feature>
<feature type="transmembrane region" description="Helical" evidence="9">
    <location>
        <begin position="41"/>
        <end position="59"/>
    </location>
</feature>
<evidence type="ECO:0000256" key="1">
    <source>
        <dbReference type="ARBA" id="ARBA00004651"/>
    </source>
</evidence>
<comment type="similarity">
    <text evidence="8">Belongs to the binding-protein-dependent transport system permease family. LivHM subfamily.</text>
</comment>
<feature type="transmembrane region" description="Helical" evidence="9">
    <location>
        <begin position="259"/>
        <end position="286"/>
    </location>
</feature>
<keyword evidence="6 9" id="KW-1133">Transmembrane helix</keyword>
<feature type="transmembrane region" description="Helical" evidence="9">
    <location>
        <begin position="65"/>
        <end position="83"/>
    </location>
</feature>
<dbReference type="Pfam" id="PF02653">
    <property type="entry name" value="BPD_transp_2"/>
    <property type="match status" value="1"/>
</dbReference>
<evidence type="ECO:0000313" key="11">
    <source>
        <dbReference type="Proteomes" id="UP000605201"/>
    </source>
</evidence>
<dbReference type="Proteomes" id="UP000605201">
    <property type="component" value="Unassembled WGS sequence"/>
</dbReference>
<reference evidence="10 11" key="1">
    <citation type="submission" date="2020-08" db="EMBL/GenBank/DDBJ databases">
        <title>Bridging the membrane lipid divide: bacteria of the FCB group superphylum have the potential to synthesize archaeal ether lipids.</title>
        <authorList>
            <person name="Villanueva L."/>
            <person name="Von Meijenfeldt F.A.B."/>
            <person name="Westbye A.B."/>
            <person name="Yadav S."/>
            <person name="Hopmans E.C."/>
            <person name="Dutilh B.E."/>
            <person name="Sinninghe Damste J.S."/>
        </authorList>
    </citation>
    <scope>NUCLEOTIDE SEQUENCE [LARGE SCALE GENOMIC DNA]</scope>
    <source>
        <strain evidence="10">NIOZ-UU17</strain>
    </source>
</reference>
<keyword evidence="2" id="KW-0813">Transport</keyword>
<keyword evidence="3" id="KW-1003">Cell membrane</keyword>
<proteinExistence type="inferred from homology"/>
<evidence type="ECO:0000256" key="3">
    <source>
        <dbReference type="ARBA" id="ARBA00022475"/>
    </source>
</evidence>
<evidence type="ECO:0000256" key="6">
    <source>
        <dbReference type="ARBA" id="ARBA00022989"/>
    </source>
</evidence>
<dbReference type="GO" id="GO:0006865">
    <property type="term" value="P:amino acid transport"/>
    <property type="evidence" value="ECO:0007669"/>
    <property type="project" value="UniProtKB-KW"/>
</dbReference>
<dbReference type="InterPro" id="IPR052157">
    <property type="entry name" value="BCAA_transport_permease"/>
</dbReference>
<dbReference type="InterPro" id="IPR001851">
    <property type="entry name" value="ABC_transp_permease"/>
</dbReference>
<evidence type="ECO:0000313" key="10">
    <source>
        <dbReference type="EMBL" id="MBC8433740.1"/>
    </source>
</evidence>
<dbReference type="AlphaFoldDB" id="A0A8J6P8D2"/>
<keyword evidence="4 9" id="KW-0812">Transmembrane</keyword>
<accession>A0A8J6P8D2</accession>
<keyword evidence="5" id="KW-0029">Amino-acid transport</keyword>
<keyword evidence="7 9" id="KW-0472">Membrane</keyword>
<dbReference type="PANTHER" id="PTHR11795">
    <property type="entry name" value="BRANCHED-CHAIN AMINO ACID TRANSPORT SYSTEM PERMEASE PROTEIN LIVH"/>
    <property type="match status" value="1"/>
</dbReference>
<evidence type="ECO:0000256" key="4">
    <source>
        <dbReference type="ARBA" id="ARBA00022692"/>
    </source>
</evidence>
<dbReference type="EMBL" id="JACNIG010000328">
    <property type="protein sequence ID" value="MBC8433740.1"/>
    <property type="molecule type" value="Genomic_DNA"/>
</dbReference>
<dbReference type="GO" id="GO:0022857">
    <property type="term" value="F:transmembrane transporter activity"/>
    <property type="evidence" value="ECO:0007669"/>
    <property type="project" value="InterPro"/>
</dbReference>
<feature type="transmembrane region" description="Helical" evidence="9">
    <location>
        <begin position="95"/>
        <end position="116"/>
    </location>
</feature>
<feature type="transmembrane region" description="Helical" evidence="9">
    <location>
        <begin position="6"/>
        <end position="34"/>
    </location>
</feature>
<evidence type="ECO:0000256" key="5">
    <source>
        <dbReference type="ARBA" id="ARBA00022970"/>
    </source>
</evidence>
<dbReference type="PANTHER" id="PTHR11795:SF445">
    <property type="entry name" value="AMINO ACID ABC TRANSPORTER PERMEASE PROTEIN"/>
    <property type="match status" value="1"/>
</dbReference>